<dbReference type="Proteomes" id="UP000521313">
    <property type="component" value="Unassembled WGS sequence"/>
</dbReference>
<feature type="transmembrane region" description="Helical" evidence="1">
    <location>
        <begin position="205"/>
        <end position="225"/>
    </location>
</feature>
<feature type="transmembrane region" description="Helical" evidence="1">
    <location>
        <begin position="300"/>
        <end position="317"/>
    </location>
</feature>
<evidence type="ECO:0000313" key="2">
    <source>
        <dbReference type="EMBL" id="MBB5185445.1"/>
    </source>
</evidence>
<evidence type="ECO:0000256" key="1">
    <source>
        <dbReference type="SAM" id="Phobius"/>
    </source>
</evidence>
<feature type="transmembrane region" description="Helical" evidence="1">
    <location>
        <begin position="232"/>
        <end position="251"/>
    </location>
</feature>
<evidence type="ECO:0000313" key="3">
    <source>
        <dbReference type="Proteomes" id="UP000521313"/>
    </source>
</evidence>
<keyword evidence="1" id="KW-0472">Membrane</keyword>
<dbReference type="Pfam" id="PF06166">
    <property type="entry name" value="DUF979"/>
    <property type="match status" value="1"/>
</dbReference>
<gene>
    <name evidence="2" type="ORF">HNQ43_001502</name>
</gene>
<feature type="transmembrane region" description="Helical" evidence="1">
    <location>
        <begin position="172"/>
        <end position="193"/>
    </location>
</feature>
<dbReference type="InterPro" id="IPR009323">
    <property type="entry name" value="DUF979"/>
</dbReference>
<feature type="transmembrane region" description="Helical" evidence="1">
    <location>
        <begin position="20"/>
        <end position="36"/>
    </location>
</feature>
<sequence>MTNPMEFFMSVDVSLSDKLLEILYFVIGLIAIYVAIRNLNDKTNEKRFGTFIFWFLLGLMFLIGKWIPPMATGVLMVLMVLSPIFKQVKAGNEPSPTPEEMQNNYKKIGYKVFVPALSIGAFALIAALFTTISPIFGMGVGVVFGIILLMLFSKENTPKVFLNDGRRMLDIVGPLSMLPTLLAALGAVFTTAGVGDVISGLVTNIIPEGNVAFGIIVYAVGMALFTMVMGNAFAAITVMTVGIGAPFVLAYGADPVIIGSLALTCGYCGTLCTPMAANFNIVPVAVLEMKDDYGVIKNQVLIAAIMLVIQIIMMIVLS</sequence>
<dbReference type="EMBL" id="JACHHD010000015">
    <property type="protein sequence ID" value="MBB5185445.1"/>
    <property type="molecule type" value="Genomic_DNA"/>
</dbReference>
<dbReference type="AlphaFoldDB" id="A0A7W8D1E3"/>
<feature type="transmembrane region" description="Helical" evidence="1">
    <location>
        <begin position="48"/>
        <end position="64"/>
    </location>
</feature>
<organism evidence="2 3">
    <name type="scientific">Faecalicoccus acidiformans</name>
    <dbReference type="NCBI Taxonomy" id="915173"/>
    <lineage>
        <taxon>Bacteria</taxon>
        <taxon>Bacillati</taxon>
        <taxon>Bacillota</taxon>
        <taxon>Erysipelotrichia</taxon>
        <taxon>Erysipelotrichales</taxon>
        <taxon>Erysipelotrichaceae</taxon>
        <taxon>Faecalicoccus</taxon>
    </lineage>
</organism>
<feature type="transmembrane region" description="Helical" evidence="1">
    <location>
        <begin position="257"/>
        <end position="279"/>
    </location>
</feature>
<keyword evidence="1" id="KW-0812">Transmembrane</keyword>
<dbReference type="RefSeq" id="WP_221248037.1">
    <property type="nucleotide sequence ID" value="NZ_JACHHD010000015.1"/>
</dbReference>
<feature type="transmembrane region" description="Helical" evidence="1">
    <location>
        <begin position="135"/>
        <end position="152"/>
    </location>
</feature>
<reference evidence="2 3" key="1">
    <citation type="submission" date="2020-08" db="EMBL/GenBank/DDBJ databases">
        <title>Genomic Encyclopedia of Type Strains, Phase IV (KMG-IV): sequencing the most valuable type-strain genomes for metagenomic binning, comparative biology and taxonomic classification.</title>
        <authorList>
            <person name="Goeker M."/>
        </authorList>
    </citation>
    <scope>NUCLEOTIDE SEQUENCE [LARGE SCALE GENOMIC DNA]</scope>
    <source>
        <strain evidence="2 3">DSM 26963</strain>
    </source>
</reference>
<keyword evidence="1" id="KW-1133">Transmembrane helix</keyword>
<name>A0A7W8D1E3_9FIRM</name>
<accession>A0A7W8D1E3</accession>
<protein>
    <submittedName>
        <fullName evidence="2">Putative membrane protein</fullName>
    </submittedName>
</protein>
<proteinExistence type="predicted"/>
<comment type="caution">
    <text evidence="2">The sequence shown here is derived from an EMBL/GenBank/DDBJ whole genome shotgun (WGS) entry which is preliminary data.</text>
</comment>